<keyword evidence="1" id="KW-0812">Transmembrane</keyword>
<feature type="transmembrane region" description="Helical" evidence="1">
    <location>
        <begin position="46"/>
        <end position="66"/>
    </location>
</feature>
<name>A0A0A8ZWA3_ARUDO</name>
<reference evidence="2" key="2">
    <citation type="journal article" date="2015" name="Data Brief">
        <title>Shoot transcriptome of the giant reed, Arundo donax.</title>
        <authorList>
            <person name="Barrero R.A."/>
            <person name="Guerrero F.D."/>
            <person name="Moolhuijzen P."/>
            <person name="Goolsby J.A."/>
            <person name="Tidwell J."/>
            <person name="Bellgard S.E."/>
            <person name="Bellgard M.I."/>
        </authorList>
    </citation>
    <scope>NUCLEOTIDE SEQUENCE</scope>
    <source>
        <tissue evidence="2">Shoot tissue taken approximately 20 cm above the soil surface</tissue>
    </source>
</reference>
<dbReference type="AlphaFoldDB" id="A0A0A8ZWA3"/>
<keyword evidence="1" id="KW-1133">Transmembrane helix</keyword>
<dbReference type="EMBL" id="GBRH01256855">
    <property type="protein sequence ID" value="JAD41040.1"/>
    <property type="molecule type" value="Transcribed_RNA"/>
</dbReference>
<sequence>MFEPSQTSQRLRPTTVGCSTNAYFSWSQVASFGCGQTRWMTSKVPLLALLLLIAKLLLLALQLCVLQ</sequence>
<evidence type="ECO:0000256" key="1">
    <source>
        <dbReference type="SAM" id="Phobius"/>
    </source>
</evidence>
<proteinExistence type="predicted"/>
<reference evidence="2" key="1">
    <citation type="submission" date="2014-09" db="EMBL/GenBank/DDBJ databases">
        <authorList>
            <person name="Magalhaes I.L.F."/>
            <person name="Oliveira U."/>
            <person name="Santos F.R."/>
            <person name="Vidigal T.H.D.A."/>
            <person name="Brescovit A.D."/>
            <person name="Santos A.J."/>
        </authorList>
    </citation>
    <scope>NUCLEOTIDE SEQUENCE</scope>
    <source>
        <tissue evidence="2">Shoot tissue taken approximately 20 cm above the soil surface</tissue>
    </source>
</reference>
<accession>A0A0A8ZWA3</accession>
<protein>
    <submittedName>
        <fullName evidence="2">Uncharacterized protein</fullName>
    </submittedName>
</protein>
<evidence type="ECO:0000313" key="2">
    <source>
        <dbReference type="EMBL" id="JAD41040.1"/>
    </source>
</evidence>
<keyword evidence="1" id="KW-0472">Membrane</keyword>
<organism evidence="2">
    <name type="scientific">Arundo donax</name>
    <name type="common">Giant reed</name>
    <name type="synonym">Donax arundinaceus</name>
    <dbReference type="NCBI Taxonomy" id="35708"/>
    <lineage>
        <taxon>Eukaryota</taxon>
        <taxon>Viridiplantae</taxon>
        <taxon>Streptophyta</taxon>
        <taxon>Embryophyta</taxon>
        <taxon>Tracheophyta</taxon>
        <taxon>Spermatophyta</taxon>
        <taxon>Magnoliopsida</taxon>
        <taxon>Liliopsida</taxon>
        <taxon>Poales</taxon>
        <taxon>Poaceae</taxon>
        <taxon>PACMAD clade</taxon>
        <taxon>Arundinoideae</taxon>
        <taxon>Arundineae</taxon>
        <taxon>Arundo</taxon>
    </lineage>
</organism>